<comment type="caution">
    <text evidence="1">The sequence shown here is derived from an EMBL/GenBank/DDBJ whole genome shotgun (WGS) entry which is preliminary data.</text>
</comment>
<accession>I6F9H4</accession>
<evidence type="ECO:0000313" key="2">
    <source>
        <dbReference type="Proteomes" id="UP000004199"/>
    </source>
</evidence>
<organism evidence="1 2">
    <name type="scientific">Shigella boydii 4444-74</name>
    <dbReference type="NCBI Taxonomy" id="766140"/>
    <lineage>
        <taxon>Bacteria</taxon>
        <taxon>Pseudomonadati</taxon>
        <taxon>Pseudomonadota</taxon>
        <taxon>Gammaproteobacteria</taxon>
        <taxon>Enterobacterales</taxon>
        <taxon>Enterobacteriaceae</taxon>
        <taxon>Shigella</taxon>
    </lineage>
</organism>
<dbReference type="EMBL" id="AKNB01000017">
    <property type="protein sequence ID" value="EIQ52916.1"/>
    <property type="molecule type" value="Genomic_DNA"/>
</dbReference>
<dbReference type="AlphaFoldDB" id="I6F9H4"/>
<proteinExistence type="predicted"/>
<protein>
    <submittedName>
        <fullName evidence="1">Phage replication O domain protein</fullName>
    </submittedName>
</protein>
<dbReference type="Proteomes" id="UP000004199">
    <property type="component" value="Unassembled WGS sequence"/>
</dbReference>
<reference evidence="1 2" key="1">
    <citation type="submission" date="2012-03" db="EMBL/GenBank/DDBJ databases">
        <authorList>
            <person name="Rasko D."/>
            <person name="Redman J."/>
            <person name="Daugherty S.C."/>
            <person name="Tallon L."/>
            <person name="Sadzewicz L."/>
            <person name="Jones K."/>
            <person name="Santana-Cruz I."/>
            <person name="Liu X."/>
        </authorList>
    </citation>
    <scope>NUCLEOTIDE SEQUENCE [LARGE SCALE GENOMIC DNA]</scope>
    <source>
        <strain evidence="1 2">4444-74</strain>
    </source>
</reference>
<feature type="non-terminal residue" evidence="1">
    <location>
        <position position="35"/>
    </location>
</feature>
<sequence>MTGSEMAKVGLREQNRLSGANRNALITGGIMANTA</sequence>
<name>I6F9H4_SHIBO</name>
<evidence type="ECO:0000313" key="1">
    <source>
        <dbReference type="EMBL" id="EIQ52916.1"/>
    </source>
</evidence>
<gene>
    <name evidence="1" type="ORF">SB444474_5351</name>
</gene>